<keyword evidence="2 7" id="KW-1003">Cell membrane</keyword>
<dbReference type="PROSITE" id="PS01311">
    <property type="entry name" value="LGT"/>
    <property type="match status" value="1"/>
</dbReference>
<keyword evidence="9" id="KW-1185">Reference proteome</keyword>
<keyword evidence="5 7" id="KW-1133">Transmembrane helix</keyword>
<evidence type="ECO:0000256" key="6">
    <source>
        <dbReference type="ARBA" id="ARBA00023136"/>
    </source>
</evidence>
<feature type="transmembrane region" description="Helical" evidence="7">
    <location>
        <begin position="59"/>
        <end position="79"/>
    </location>
</feature>
<feature type="transmembrane region" description="Helical" evidence="7">
    <location>
        <begin position="20"/>
        <end position="38"/>
    </location>
</feature>
<name>A0ABU5L8K4_9RICK</name>
<evidence type="ECO:0000256" key="5">
    <source>
        <dbReference type="ARBA" id="ARBA00022989"/>
    </source>
</evidence>
<evidence type="ECO:0000256" key="4">
    <source>
        <dbReference type="ARBA" id="ARBA00022692"/>
    </source>
</evidence>
<protein>
    <recommendedName>
        <fullName evidence="7">Phosphatidylglycerol--prolipoprotein diacylglyceryl transferase</fullName>
        <ecNumber evidence="7">2.5.1.145</ecNumber>
    </recommendedName>
</protein>
<dbReference type="NCBIfam" id="TIGR00544">
    <property type="entry name" value="lgt"/>
    <property type="match status" value="1"/>
</dbReference>
<proteinExistence type="inferred from homology"/>
<dbReference type="InterPro" id="IPR001640">
    <property type="entry name" value="Lgt"/>
</dbReference>
<evidence type="ECO:0000313" key="9">
    <source>
        <dbReference type="Proteomes" id="UP001293791"/>
    </source>
</evidence>
<comment type="similarity">
    <text evidence="1 7">Belongs to the Lgt family.</text>
</comment>
<evidence type="ECO:0000313" key="8">
    <source>
        <dbReference type="EMBL" id="MDZ5762447.1"/>
    </source>
</evidence>
<comment type="pathway">
    <text evidence="7">Protein modification; lipoprotein biosynthesis (diacylglyceryl transfer).</text>
</comment>
<evidence type="ECO:0000256" key="2">
    <source>
        <dbReference type="ARBA" id="ARBA00022475"/>
    </source>
</evidence>
<feature type="transmembrane region" description="Helical" evidence="7">
    <location>
        <begin position="174"/>
        <end position="191"/>
    </location>
</feature>
<dbReference type="Pfam" id="PF01790">
    <property type="entry name" value="LGT"/>
    <property type="match status" value="1"/>
</dbReference>
<comment type="caution">
    <text evidence="8">The sequence shown here is derived from an EMBL/GenBank/DDBJ whole genome shotgun (WGS) entry which is preliminary data.</text>
</comment>
<dbReference type="Proteomes" id="UP001293791">
    <property type="component" value="Unassembled WGS sequence"/>
</dbReference>
<dbReference type="PANTHER" id="PTHR30589">
    <property type="entry name" value="PROLIPOPROTEIN DIACYLGLYCERYL TRANSFERASE"/>
    <property type="match status" value="1"/>
</dbReference>
<dbReference type="HAMAP" id="MF_01147">
    <property type="entry name" value="Lgt"/>
    <property type="match status" value="1"/>
</dbReference>
<keyword evidence="3 7" id="KW-0808">Transferase</keyword>
<comment type="catalytic activity">
    <reaction evidence="7">
        <text>L-cysteinyl-[prolipoprotein] + a 1,2-diacyl-sn-glycero-3-phospho-(1'-sn-glycerol) = an S-1,2-diacyl-sn-glyceryl-L-cysteinyl-[prolipoprotein] + sn-glycerol 1-phosphate + H(+)</text>
        <dbReference type="Rhea" id="RHEA:56712"/>
        <dbReference type="Rhea" id="RHEA-COMP:14679"/>
        <dbReference type="Rhea" id="RHEA-COMP:14680"/>
        <dbReference type="ChEBI" id="CHEBI:15378"/>
        <dbReference type="ChEBI" id="CHEBI:29950"/>
        <dbReference type="ChEBI" id="CHEBI:57685"/>
        <dbReference type="ChEBI" id="CHEBI:64716"/>
        <dbReference type="ChEBI" id="CHEBI:140658"/>
        <dbReference type="EC" id="2.5.1.145"/>
    </reaction>
</comment>
<keyword evidence="4 7" id="KW-0812">Transmembrane</keyword>
<evidence type="ECO:0000256" key="1">
    <source>
        <dbReference type="ARBA" id="ARBA00007150"/>
    </source>
</evidence>
<sequence>MAINLQYMDPEAIRIGPLSLKWYGISYALGILICCALIRKLSKLHKLYLPESLSNNIEIYCMIGIIFGGRIGYMLIYAWNSLMLEPMSLFYIWEGGMSFHGGLIGMILVILLVSYAYKMNPFILYDLIAVVVPLGLFFGRLANFINAELRGRPSDITWSVIFYDEDFSRHPSQLYEAFGEGILLFAIMLFLSRFFKFGSGFLSSAFLVLYSIIRAFLECYREPDSNIGFIADKYTMGQLLSIVNLIFGFMILVISLAKNKKYK</sequence>
<feature type="transmembrane region" description="Helical" evidence="7">
    <location>
        <begin position="124"/>
        <end position="145"/>
    </location>
</feature>
<dbReference type="EC" id="2.5.1.145" evidence="7"/>
<comment type="subcellular location">
    <subcellularLocation>
        <location evidence="7">Cell membrane</location>
        <topology evidence="7">Multi-pass membrane protein</topology>
    </subcellularLocation>
</comment>
<evidence type="ECO:0000256" key="7">
    <source>
        <dbReference type="HAMAP-Rule" id="MF_01147"/>
    </source>
</evidence>
<feature type="binding site" evidence="7">
    <location>
        <position position="140"/>
    </location>
    <ligand>
        <name>a 1,2-diacyl-sn-glycero-3-phospho-(1'-sn-glycerol)</name>
        <dbReference type="ChEBI" id="CHEBI:64716"/>
    </ligand>
</feature>
<feature type="transmembrane region" description="Helical" evidence="7">
    <location>
        <begin position="198"/>
        <end position="217"/>
    </location>
</feature>
<feature type="transmembrane region" description="Helical" evidence="7">
    <location>
        <begin position="237"/>
        <end position="257"/>
    </location>
</feature>
<dbReference type="EMBL" id="JARGYT010000050">
    <property type="protein sequence ID" value="MDZ5762447.1"/>
    <property type="molecule type" value="Genomic_DNA"/>
</dbReference>
<dbReference type="GO" id="GO:0016740">
    <property type="term" value="F:transferase activity"/>
    <property type="evidence" value="ECO:0007669"/>
    <property type="project" value="UniProtKB-KW"/>
</dbReference>
<organism evidence="8 9">
    <name type="scientific">Candidatus Cyrtobacter comes</name>
    <dbReference type="NCBI Taxonomy" id="675776"/>
    <lineage>
        <taxon>Bacteria</taxon>
        <taxon>Pseudomonadati</taxon>
        <taxon>Pseudomonadota</taxon>
        <taxon>Alphaproteobacteria</taxon>
        <taxon>Rickettsiales</taxon>
        <taxon>Candidatus Midichloriaceae</taxon>
        <taxon>Candidatus Cyrtobacter</taxon>
    </lineage>
</organism>
<dbReference type="RefSeq" id="WP_322497915.1">
    <property type="nucleotide sequence ID" value="NZ_JARGYT010000050.1"/>
</dbReference>
<keyword evidence="6 7" id="KW-0472">Membrane</keyword>
<comment type="function">
    <text evidence="7">Catalyzes the transfer of the diacylglyceryl group from phosphatidylglycerol to the sulfhydryl group of the N-terminal cysteine of a prolipoprotein, the first step in the formation of mature lipoproteins.</text>
</comment>
<reference evidence="8 9" key="1">
    <citation type="submission" date="2023-02" db="EMBL/GenBank/DDBJ databases">
        <title>Host association and intracellularity evolved multiple times independently in the Rickettsiales.</title>
        <authorList>
            <person name="Castelli M."/>
            <person name="Nardi T."/>
            <person name="Gammuto L."/>
            <person name="Bellinzona G."/>
            <person name="Sabaneyeva E."/>
            <person name="Potekhin A."/>
            <person name="Serra V."/>
            <person name="Petroni G."/>
            <person name="Sassera D."/>
        </authorList>
    </citation>
    <scope>NUCLEOTIDE SEQUENCE [LARGE SCALE GENOMIC DNA]</scope>
    <source>
        <strain evidence="8 9">BOD18</strain>
    </source>
</reference>
<feature type="transmembrane region" description="Helical" evidence="7">
    <location>
        <begin position="99"/>
        <end position="117"/>
    </location>
</feature>
<evidence type="ECO:0000256" key="3">
    <source>
        <dbReference type="ARBA" id="ARBA00022679"/>
    </source>
</evidence>
<gene>
    <name evidence="7" type="primary">lgt</name>
    <name evidence="8" type="ORF">Cyrtocomes_00830</name>
</gene>
<dbReference type="PANTHER" id="PTHR30589:SF0">
    <property type="entry name" value="PHOSPHATIDYLGLYCEROL--PROLIPOPROTEIN DIACYLGLYCERYL TRANSFERASE"/>
    <property type="match status" value="1"/>
</dbReference>
<accession>A0ABU5L8K4</accession>